<evidence type="ECO:0000256" key="3">
    <source>
        <dbReference type="ARBA" id="ARBA00022692"/>
    </source>
</evidence>
<reference evidence="7 8" key="1">
    <citation type="journal article" date="2024" name="G3 (Bethesda)">
        <title>Genome assembly of Hibiscus sabdariffa L. provides insights into metabolisms of medicinal natural products.</title>
        <authorList>
            <person name="Kim T."/>
        </authorList>
    </citation>
    <scope>NUCLEOTIDE SEQUENCE [LARGE SCALE GENOMIC DNA]</scope>
    <source>
        <strain evidence="7">TK-2024</strain>
        <tissue evidence="7">Old leaves</tissue>
    </source>
</reference>
<feature type="transmembrane region" description="Helical" evidence="6">
    <location>
        <begin position="443"/>
        <end position="462"/>
    </location>
</feature>
<evidence type="ECO:0008006" key="9">
    <source>
        <dbReference type="Google" id="ProtNLM"/>
    </source>
</evidence>
<dbReference type="PANTHER" id="PTHR11654">
    <property type="entry name" value="OLIGOPEPTIDE TRANSPORTER-RELATED"/>
    <property type="match status" value="1"/>
</dbReference>
<comment type="subcellular location">
    <subcellularLocation>
        <location evidence="1">Membrane</location>
        <topology evidence="1">Multi-pass membrane protein</topology>
    </subcellularLocation>
</comment>
<comment type="similarity">
    <text evidence="2">Belongs to the major facilitator superfamily. Proton-dependent oligopeptide transporter (POT/PTR) (TC 2.A.17) family.</text>
</comment>
<sequence>MACFGCEIPELSDIPTFPCCIHALRPQLVVSFIFISLWIWRVSRRLLLELYINKLFSRADVSVTKMVFAVLAVLGLTFSGPFNAFVVWLMMPYLTDVWKLSFNDAAAIVNVWRGLMSTLPIFMLYIADTVTGKFWLILLSSVACSTGFVLLAMSTPPVFTKETGGTCTSYEPDCITDEKRILLLAALILIAFGISGLRPSLHPFLKKQDEEAVRDNEREEGEEEISCGKCLGVCILLPAVILIPLAAIISMSYIKPWSIKFGLPAICTTAATLLFISGSRQYSREPPKGSPFTTVFRVICAAASKMFIRTPKDAGLLYERVKQSDDHGLFLDHTNDLRFLDKAATFLPKQHQEQQKRNQWRLCRVTEVEETKLVIRSIAMCSFFVICGLVSAIGHTYFITQANHLKRKKLPLLFLPYLCELWKSDYGRLFSSCGSSSKYHPPIGIAVSMVLAIVCCITAAIVETQRLDVVKRHGLLDKPDDQIPFYIGYLIPQFAFLGALDGIFELSVASFFKKQVPPTMSPYLTWLAEAIRGVGIIGGVLSVFVIGKISESGGHVSWFQDTLNRSRLDKYYWTLAVLVSVNLAFYTWAAFRFKFRDSSEFESPESPGFEETLDEIRFADTETLRSDLSGADC</sequence>
<evidence type="ECO:0000313" key="8">
    <source>
        <dbReference type="Proteomes" id="UP001396334"/>
    </source>
</evidence>
<feature type="transmembrane region" description="Helical" evidence="6">
    <location>
        <begin position="571"/>
        <end position="591"/>
    </location>
</feature>
<name>A0ABR2QJX4_9ROSI</name>
<evidence type="ECO:0000256" key="6">
    <source>
        <dbReference type="SAM" id="Phobius"/>
    </source>
</evidence>
<proteinExistence type="inferred from homology"/>
<evidence type="ECO:0000313" key="7">
    <source>
        <dbReference type="EMBL" id="KAK9000985.1"/>
    </source>
</evidence>
<feature type="transmembrane region" description="Helical" evidence="6">
    <location>
        <begin position="230"/>
        <end position="251"/>
    </location>
</feature>
<feature type="transmembrane region" description="Helical" evidence="6">
    <location>
        <begin position="111"/>
        <end position="127"/>
    </location>
</feature>
<organism evidence="7 8">
    <name type="scientific">Hibiscus sabdariffa</name>
    <name type="common">roselle</name>
    <dbReference type="NCBI Taxonomy" id="183260"/>
    <lineage>
        <taxon>Eukaryota</taxon>
        <taxon>Viridiplantae</taxon>
        <taxon>Streptophyta</taxon>
        <taxon>Embryophyta</taxon>
        <taxon>Tracheophyta</taxon>
        <taxon>Spermatophyta</taxon>
        <taxon>Magnoliopsida</taxon>
        <taxon>eudicotyledons</taxon>
        <taxon>Gunneridae</taxon>
        <taxon>Pentapetalae</taxon>
        <taxon>rosids</taxon>
        <taxon>malvids</taxon>
        <taxon>Malvales</taxon>
        <taxon>Malvaceae</taxon>
        <taxon>Malvoideae</taxon>
        <taxon>Hibiscus</taxon>
    </lineage>
</organism>
<feature type="transmembrane region" description="Helical" evidence="6">
    <location>
        <begin position="257"/>
        <end position="276"/>
    </location>
</feature>
<evidence type="ECO:0000256" key="5">
    <source>
        <dbReference type="ARBA" id="ARBA00023136"/>
    </source>
</evidence>
<keyword evidence="3 6" id="KW-0812">Transmembrane</keyword>
<dbReference type="SUPFAM" id="SSF103473">
    <property type="entry name" value="MFS general substrate transporter"/>
    <property type="match status" value="1"/>
</dbReference>
<evidence type="ECO:0000256" key="1">
    <source>
        <dbReference type="ARBA" id="ARBA00004141"/>
    </source>
</evidence>
<dbReference type="InterPro" id="IPR000109">
    <property type="entry name" value="POT_fam"/>
</dbReference>
<keyword evidence="5 6" id="KW-0472">Membrane</keyword>
<feature type="transmembrane region" description="Helical" evidence="6">
    <location>
        <begin position="134"/>
        <end position="153"/>
    </location>
</feature>
<gene>
    <name evidence="7" type="ORF">V6N11_082779</name>
</gene>
<dbReference type="Gene3D" id="1.20.1250.20">
    <property type="entry name" value="MFS general substrate transporter like domains"/>
    <property type="match status" value="1"/>
</dbReference>
<dbReference type="Pfam" id="PF00854">
    <property type="entry name" value="PTR2"/>
    <property type="match status" value="1"/>
</dbReference>
<keyword evidence="4 6" id="KW-1133">Transmembrane helix</keyword>
<evidence type="ECO:0000256" key="2">
    <source>
        <dbReference type="ARBA" id="ARBA00005982"/>
    </source>
</evidence>
<comment type="caution">
    <text evidence="7">The sequence shown here is derived from an EMBL/GenBank/DDBJ whole genome shotgun (WGS) entry which is preliminary data.</text>
</comment>
<dbReference type="Proteomes" id="UP001396334">
    <property type="component" value="Unassembled WGS sequence"/>
</dbReference>
<feature type="transmembrane region" description="Helical" evidence="6">
    <location>
        <begin position="524"/>
        <end position="550"/>
    </location>
</feature>
<protein>
    <recommendedName>
        <fullName evidence="9">Protein NRT1/ PTR FAMILY 5.5-like</fullName>
    </recommendedName>
</protein>
<feature type="transmembrane region" description="Helical" evidence="6">
    <location>
        <begin position="378"/>
        <end position="399"/>
    </location>
</feature>
<feature type="transmembrane region" description="Helical" evidence="6">
    <location>
        <begin position="483"/>
        <end position="504"/>
    </location>
</feature>
<feature type="transmembrane region" description="Helical" evidence="6">
    <location>
        <begin position="63"/>
        <end position="91"/>
    </location>
</feature>
<accession>A0ABR2QJX4</accession>
<dbReference type="EMBL" id="JBBPBN010000036">
    <property type="protein sequence ID" value="KAK9000985.1"/>
    <property type="molecule type" value="Genomic_DNA"/>
</dbReference>
<evidence type="ECO:0000256" key="4">
    <source>
        <dbReference type="ARBA" id="ARBA00022989"/>
    </source>
</evidence>
<keyword evidence="8" id="KW-1185">Reference proteome</keyword>
<dbReference type="InterPro" id="IPR036259">
    <property type="entry name" value="MFS_trans_sf"/>
</dbReference>
<feature type="transmembrane region" description="Helical" evidence="6">
    <location>
        <begin position="181"/>
        <end position="197"/>
    </location>
</feature>